<dbReference type="Pfam" id="PF03966">
    <property type="entry name" value="Trm112p"/>
    <property type="match status" value="1"/>
</dbReference>
<evidence type="ECO:0000256" key="1">
    <source>
        <dbReference type="ARBA" id="ARBA00007980"/>
    </source>
</evidence>
<dbReference type="Proteomes" id="UP000289323">
    <property type="component" value="Unassembled WGS sequence"/>
</dbReference>
<sequence>MKVLTLNFLTCAVKTCKSSANSFPLHPKDAELVSDDVELNPQLLVNLLPRIDWNALRITSTEASDLSSLDLGFPQLPEQPPTAEELQSDEKMLKDLHTLLMETQINEGKLVCGNCGHER</sequence>
<gene>
    <name evidence="2" type="ORF">TT172_LOCUS4026</name>
</gene>
<dbReference type="PANTHER" id="PTHR12773:SF0">
    <property type="entry name" value="MULTIFUNCTIONAL METHYLTRANSFERASE SUBUNIT TRM112-LIKE PROTEIN"/>
    <property type="match status" value="1"/>
</dbReference>
<evidence type="ECO:0000313" key="2">
    <source>
        <dbReference type="EMBL" id="SPQ21607.1"/>
    </source>
</evidence>
<dbReference type="Gene3D" id="2.20.25.10">
    <property type="match status" value="1"/>
</dbReference>
<dbReference type="PANTHER" id="PTHR12773">
    <property type="entry name" value="UPF0315 PROTEIN-RELATED"/>
    <property type="match status" value="1"/>
</dbReference>
<dbReference type="GO" id="GO:0070476">
    <property type="term" value="P:rRNA (guanine-N7)-methylation"/>
    <property type="evidence" value="ECO:0007669"/>
    <property type="project" value="TreeGrafter"/>
</dbReference>
<dbReference type="EMBL" id="OUUZ01000008">
    <property type="protein sequence ID" value="SPQ21607.1"/>
    <property type="molecule type" value="Genomic_DNA"/>
</dbReference>
<name>A0A3S4AS07_9PEZI</name>
<organism evidence="2 3">
    <name type="scientific">Thermothielavioides terrestris</name>
    <dbReference type="NCBI Taxonomy" id="2587410"/>
    <lineage>
        <taxon>Eukaryota</taxon>
        <taxon>Fungi</taxon>
        <taxon>Dikarya</taxon>
        <taxon>Ascomycota</taxon>
        <taxon>Pezizomycotina</taxon>
        <taxon>Sordariomycetes</taxon>
        <taxon>Sordariomycetidae</taxon>
        <taxon>Sordariales</taxon>
        <taxon>Chaetomiaceae</taxon>
        <taxon>Thermothielavioides</taxon>
    </lineage>
</organism>
<dbReference type="InterPro" id="IPR039127">
    <property type="entry name" value="Trm112"/>
</dbReference>
<dbReference type="InterPro" id="IPR005651">
    <property type="entry name" value="Trm112-like"/>
</dbReference>
<dbReference type="AlphaFoldDB" id="A0A3S4AS07"/>
<comment type="similarity">
    <text evidence="1">Belongs to the TRM112 family.</text>
</comment>
<dbReference type="GO" id="GO:0030488">
    <property type="term" value="P:tRNA methylation"/>
    <property type="evidence" value="ECO:0007669"/>
    <property type="project" value="TreeGrafter"/>
</dbReference>
<dbReference type="GO" id="GO:0046982">
    <property type="term" value="F:protein heterodimerization activity"/>
    <property type="evidence" value="ECO:0007669"/>
    <property type="project" value="InterPro"/>
</dbReference>
<evidence type="ECO:0000313" key="3">
    <source>
        <dbReference type="Proteomes" id="UP000289323"/>
    </source>
</evidence>
<accession>A0A3S4AS07</accession>
<protein>
    <submittedName>
        <fullName evidence="2">Cc7dc696-2965-4eee-8e8d-7279633c5b82</fullName>
    </submittedName>
</protein>
<proteinExistence type="inferred from homology"/>
<reference evidence="2 3" key="1">
    <citation type="submission" date="2018-04" db="EMBL/GenBank/DDBJ databases">
        <authorList>
            <person name="Huttner S."/>
            <person name="Dainat J."/>
        </authorList>
    </citation>
    <scope>NUCLEOTIDE SEQUENCE [LARGE SCALE GENOMIC DNA]</scope>
</reference>